<dbReference type="Pfam" id="PF02687">
    <property type="entry name" value="FtsX"/>
    <property type="match status" value="1"/>
</dbReference>
<evidence type="ECO:0000256" key="1">
    <source>
        <dbReference type="ARBA" id="ARBA00004651"/>
    </source>
</evidence>
<name>A0A2A9ED69_9MICO</name>
<feature type="transmembrane region" description="Helical" evidence="6">
    <location>
        <begin position="204"/>
        <end position="226"/>
    </location>
</feature>
<feature type="transmembrane region" description="Helical" evidence="6">
    <location>
        <begin position="413"/>
        <end position="434"/>
    </location>
</feature>
<keyword evidence="5 6" id="KW-0472">Membrane</keyword>
<evidence type="ECO:0000256" key="4">
    <source>
        <dbReference type="ARBA" id="ARBA00022989"/>
    </source>
</evidence>
<feature type="transmembrane region" description="Helical" evidence="6">
    <location>
        <begin position="284"/>
        <end position="307"/>
    </location>
</feature>
<proteinExistence type="predicted"/>
<feature type="transmembrane region" description="Helical" evidence="6">
    <location>
        <begin position="157"/>
        <end position="183"/>
    </location>
</feature>
<organism evidence="8 9">
    <name type="scientific">Flavimobilis soli</name>
    <dbReference type="NCBI Taxonomy" id="442709"/>
    <lineage>
        <taxon>Bacteria</taxon>
        <taxon>Bacillati</taxon>
        <taxon>Actinomycetota</taxon>
        <taxon>Actinomycetes</taxon>
        <taxon>Micrococcales</taxon>
        <taxon>Jonesiaceae</taxon>
        <taxon>Flavimobilis</taxon>
    </lineage>
</organism>
<evidence type="ECO:0000313" key="8">
    <source>
        <dbReference type="EMBL" id="PFG36753.1"/>
    </source>
</evidence>
<reference evidence="8 9" key="1">
    <citation type="submission" date="2017-10" db="EMBL/GenBank/DDBJ databases">
        <title>Sequencing the genomes of 1000 actinobacteria strains.</title>
        <authorList>
            <person name="Klenk H.-P."/>
        </authorList>
    </citation>
    <scope>NUCLEOTIDE SEQUENCE [LARGE SCALE GENOMIC DNA]</scope>
    <source>
        <strain evidence="8 9">DSM 21574</strain>
    </source>
</reference>
<dbReference type="Proteomes" id="UP000221394">
    <property type="component" value="Unassembled WGS sequence"/>
</dbReference>
<dbReference type="RefSeq" id="WP_098457900.1">
    <property type="nucleotide sequence ID" value="NZ_PDJH01000001.1"/>
</dbReference>
<evidence type="ECO:0000256" key="6">
    <source>
        <dbReference type="SAM" id="Phobius"/>
    </source>
</evidence>
<keyword evidence="3 6" id="KW-0812">Transmembrane</keyword>
<feature type="transmembrane region" description="Helical" evidence="6">
    <location>
        <begin position="67"/>
        <end position="92"/>
    </location>
</feature>
<feature type="transmembrane region" description="Helical" evidence="6">
    <location>
        <begin position="383"/>
        <end position="407"/>
    </location>
</feature>
<evidence type="ECO:0000256" key="2">
    <source>
        <dbReference type="ARBA" id="ARBA00022475"/>
    </source>
</evidence>
<feature type="transmembrane region" description="Helical" evidence="6">
    <location>
        <begin position="23"/>
        <end position="47"/>
    </location>
</feature>
<sequence>MTTLELWWFLRGRTADDRDPRRLTTLLAVVAFATATATLLVVAGGYGAFTARVDDPSAGPDTDLYPVLAGIAALLLLVPLATLSGAAARLAVARRDERLATLRLAGATTTQVTTLTTLDATAQALAGAVAGVVGYTVLLPVVSLLRFQDRTFTLGELWVGMPAILAAVAVVVLVALVSALASLRRVLVTPLGVAARTSPPRLRARRGLVLVGALVAMPIAAGASFGSQTVGILVIVGVLMLGFAALGAVGPFALQVVGRITGRWARRVETLLASRRLVDDPRTAWRSVGGVALATFIAGLASLTAMFSPGDEASRWDVVLYADVRTGALLTLGIAGLLAAVSTGVMQAGRAIDQRDATAALVLAGTEQRTLDRARLRETAIPLVASVGLTTVTMLLLMAPLVGFGAYQELPVLIELLAAIAAASLLVMLGAWAASRVARRTS</sequence>
<evidence type="ECO:0000256" key="5">
    <source>
        <dbReference type="ARBA" id="ARBA00023136"/>
    </source>
</evidence>
<evidence type="ECO:0000256" key="3">
    <source>
        <dbReference type="ARBA" id="ARBA00022692"/>
    </source>
</evidence>
<accession>A0A2A9ED69</accession>
<keyword evidence="9" id="KW-1185">Reference proteome</keyword>
<dbReference type="InterPro" id="IPR003838">
    <property type="entry name" value="ABC3_permease_C"/>
</dbReference>
<gene>
    <name evidence="8" type="ORF">ATL41_1491</name>
</gene>
<dbReference type="OrthoDB" id="5118998at2"/>
<dbReference type="EMBL" id="PDJH01000001">
    <property type="protein sequence ID" value="PFG36753.1"/>
    <property type="molecule type" value="Genomic_DNA"/>
</dbReference>
<feature type="transmembrane region" description="Helical" evidence="6">
    <location>
        <begin position="232"/>
        <end position="257"/>
    </location>
</feature>
<comment type="subcellular location">
    <subcellularLocation>
        <location evidence="1">Cell membrane</location>
        <topology evidence="1">Multi-pass membrane protein</topology>
    </subcellularLocation>
</comment>
<keyword evidence="4 6" id="KW-1133">Transmembrane helix</keyword>
<dbReference type="AlphaFoldDB" id="A0A2A9ED69"/>
<feature type="domain" description="ABC3 transporter permease C-terminal" evidence="7">
    <location>
        <begin position="87"/>
        <end position="184"/>
    </location>
</feature>
<feature type="transmembrane region" description="Helical" evidence="6">
    <location>
        <begin position="124"/>
        <end position="145"/>
    </location>
</feature>
<comment type="caution">
    <text evidence="8">The sequence shown here is derived from an EMBL/GenBank/DDBJ whole genome shotgun (WGS) entry which is preliminary data.</text>
</comment>
<keyword evidence="2" id="KW-1003">Cell membrane</keyword>
<evidence type="ECO:0000313" key="9">
    <source>
        <dbReference type="Proteomes" id="UP000221394"/>
    </source>
</evidence>
<evidence type="ECO:0000259" key="7">
    <source>
        <dbReference type="Pfam" id="PF02687"/>
    </source>
</evidence>
<protein>
    <recommendedName>
        <fullName evidence="7">ABC3 transporter permease C-terminal domain-containing protein</fullName>
    </recommendedName>
</protein>
<feature type="transmembrane region" description="Helical" evidence="6">
    <location>
        <begin position="327"/>
        <end position="346"/>
    </location>
</feature>